<dbReference type="InterPro" id="IPR007061">
    <property type="entry name" value="MST-like"/>
</dbReference>
<gene>
    <name evidence="1" type="ORF">Pme01_11800</name>
</gene>
<evidence type="ECO:0008006" key="3">
    <source>
        <dbReference type="Google" id="ProtNLM"/>
    </source>
</evidence>
<name>A0A8J3T7B6_9ACTN</name>
<dbReference type="InterPro" id="IPR034660">
    <property type="entry name" value="DinB/YfiT-like"/>
</dbReference>
<organism evidence="1 2">
    <name type="scientific">Planosporangium mesophilum</name>
    <dbReference type="NCBI Taxonomy" id="689768"/>
    <lineage>
        <taxon>Bacteria</taxon>
        <taxon>Bacillati</taxon>
        <taxon>Actinomycetota</taxon>
        <taxon>Actinomycetes</taxon>
        <taxon>Micromonosporales</taxon>
        <taxon>Micromonosporaceae</taxon>
        <taxon>Planosporangium</taxon>
    </lineage>
</organism>
<protein>
    <recommendedName>
        <fullName evidence="3">DinB family protein</fullName>
    </recommendedName>
</protein>
<accession>A0A8J3T7B6</accession>
<keyword evidence="2" id="KW-1185">Reference proteome</keyword>
<dbReference type="Pfam" id="PF04978">
    <property type="entry name" value="MST"/>
    <property type="match status" value="1"/>
</dbReference>
<dbReference type="Proteomes" id="UP000599074">
    <property type="component" value="Unassembled WGS sequence"/>
</dbReference>
<dbReference type="AlphaFoldDB" id="A0A8J3T7B6"/>
<evidence type="ECO:0000313" key="2">
    <source>
        <dbReference type="Proteomes" id="UP000599074"/>
    </source>
</evidence>
<dbReference type="SUPFAM" id="SSF109854">
    <property type="entry name" value="DinB/YfiT-like putative metalloenzymes"/>
    <property type="match status" value="1"/>
</dbReference>
<proteinExistence type="predicted"/>
<dbReference type="EMBL" id="BOON01000008">
    <property type="protein sequence ID" value="GII21583.1"/>
    <property type="molecule type" value="Genomic_DNA"/>
</dbReference>
<sequence>MTTGTERDVLEAFLDFHRGVVRSKVSGVSDEDARRRLVPSETTLAGLIKHLTVVERTWFPELLTGPSSPAPGADDGFQVGPAETIGSLIAGYDRACEVSREVAAGFALDDVVTHPHPQLGQVSLRWIMVHVIEETARHAGHADILREQTDGATGVTG</sequence>
<comment type="caution">
    <text evidence="1">The sequence shown here is derived from an EMBL/GenBank/DDBJ whole genome shotgun (WGS) entry which is preliminary data.</text>
</comment>
<evidence type="ECO:0000313" key="1">
    <source>
        <dbReference type="EMBL" id="GII21583.1"/>
    </source>
</evidence>
<dbReference type="Gene3D" id="1.20.120.450">
    <property type="entry name" value="dinb family like domain"/>
    <property type="match status" value="1"/>
</dbReference>
<reference evidence="1" key="1">
    <citation type="submission" date="2021-01" db="EMBL/GenBank/DDBJ databases">
        <title>Whole genome shotgun sequence of Planosporangium mesophilum NBRC 109066.</title>
        <authorList>
            <person name="Komaki H."/>
            <person name="Tamura T."/>
        </authorList>
    </citation>
    <scope>NUCLEOTIDE SEQUENCE</scope>
    <source>
        <strain evidence="1">NBRC 109066</strain>
    </source>
</reference>